<dbReference type="Gene3D" id="2.40.30.170">
    <property type="match status" value="1"/>
</dbReference>
<dbReference type="InterPro" id="IPR058637">
    <property type="entry name" value="YknX-like_C"/>
</dbReference>
<protein>
    <submittedName>
        <fullName evidence="3">Efflux RND transporter periplasmic adaptor subunit</fullName>
    </submittedName>
</protein>
<dbReference type="Pfam" id="PF25989">
    <property type="entry name" value="YknX_C"/>
    <property type="match status" value="1"/>
</dbReference>
<dbReference type="Gene3D" id="2.40.420.20">
    <property type="match status" value="1"/>
</dbReference>
<feature type="domain" description="YknX-like C-terminal permuted SH3-like" evidence="2">
    <location>
        <begin position="257"/>
        <end position="323"/>
    </location>
</feature>
<name>A0A926E1K1_9FIRM</name>
<dbReference type="Proteomes" id="UP000610760">
    <property type="component" value="Unassembled WGS sequence"/>
</dbReference>
<organism evidence="3 4">
    <name type="scientific">Fumia xinanensis</name>
    <dbReference type="NCBI Taxonomy" id="2763659"/>
    <lineage>
        <taxon>Bacteria</taxon>
        <taxon>Bacillati</taxon>
        <taxon>Bacillota</taxon>
        <taxon>Clostridia</taxon>
        <taxon>Eubacteriales</taxon>
        <taxon>Oscillospiraceae</taxon>
        <taxon>Fumia</taxon>
    </lineage>
</organism>
<keyword evidence="4" id="KW-1185">Reference proteome</keyword>
<proteinExistence type="predicted"/>
<feature type="signal peptide" evidence="1">
    <location>
        <begin position="1"/>
        <end position="25"/>
    </location>
</feature>
<dbReference type="PANTHER" id="PTHR30469:SF33">
    <property type="entry name" value="SLR1207 PROTEIN"/>
    <property type="match status" value="1"/>
</dbReference>
<evidence type="ECO:0000259" key="2">
    <source>
        <dbReference type="Pfam" id="PF25989"/>
    </source>
</evidence>
<dbReference type="GO" id="GO:0015562">
    <property type="term" value="F:efflux transmembrane transporter activity"/>
    <property type="evidence" value="ECO:0007669"/>
    <property type="project" value="TreeGrafter"/>
</dbReference>
<evidence type="ECO:0000313" key="4">
    <source>
        <dbReference type="Proteomes" id="UP000610760"/>
    </source>
</evidence>
<gene>
    <name evidence="3" type="ORF">H8710_07585</name>
</gene>
<keyword evidence="1" id="KW-0732">Signal</keyword>
<dbReference type="RefSeq" id="WP_249294895.1">
    <property type="nucleotide sequence ID" value="NZ_JACRSV010000002.1"/>
</dbReference>
<comment type="caution">
    <text evidence="3">The sequence shown here is derived from an EMBL/GenBank/DDBJ whole genome shotgun (WGS) entry which is preliminary data.</text>
</comment>
<feature type="chain" id="PRO_5038898433" evidence="1">
    <location>
        <begin position="26"/>
        <end position="325"/>
    </location>
</feature>
<dbReference type="AlphaFoldDB" id="A0A926E1K1"/>
<evidence type="ECO:0000256" key="1">
    <source>
        <dbReference type="SAM" id="SignalP"/>
    </source>
</evidence>
<reference evidence="3" key="1">
    <citation type="submission" date="2020-08" db="EMBL/GenBank/DDBJ databases">
        <title>Genome public.</title>
        <authorList>
            <person name="Liu C."/>
            <person name="Sun Q."/>
        </authorList>
    </citation>
    <scope>NUCLEOTIDE SEQUENCE</scope>
    <source>
        <strain evidence="3">NSJ-33</strain>
    </source>
</reference>
<dbReference type="GO" id="GO:1990281">
    <property type="term" value="C:efflux pump complex"/>
    <property type="evidence" value="ECO:0007669"/>
    <property type="project" value="TreeGrafter"/>
</dbReference>
<dbReference type="PANTHER" id="PTHR30469">
    <property type="entry name" value="MULTIDRUG RESISTANCE PROTEIN MDTA"/>
    <property type="match status" value="1"/>
</dbReference>
<dbReference type="Gene3D" id="2.40.50.100">
    <property type="match status" value="1"/>
</dbReference>
<sequence length="325" mass="34831">MKKYAVLITITGLVTAGLLSLPVLADAVVPQVQTVKMQQMPYTETVTVSGTVEEQKKKEISLDLPIVPEQVMVGVGDKVEAGDVLATIDINATKNAIAKIASQYLDIIPQELQAAIENFDLESLLESGAFPTEIVSTASGTVTNLSLTEGNLSLPKSTAAVVATTDKLRGRFFVSEKDAAKITEGSQVLFTASAVDNGIFAGSVLSVAPTAYQRLSGLNYDTVVDVAVNIDNTYGLLKSGYTIKGKIPVGETREVNLLPYEAIQQDENGTEYVYVYEEGRAVRRDIETGEEFSTSTEILSGILPNELVIYNSAAVKDGELVRVSR</sequence>
<accession>A0A926E1K1</accession>
<dbReference type="EMBL" id="JACRSV010000002">
    <property type="protein sequence ID" value="MBC8559924.1"/>
    <property type="molecule type" value="Genomic_DNA"/>
</dbReference>
<evidence type="ECO:0000313" key="3">
    <source>
        <dbReference type="EMBL" id="MBC8559924.1"/>
    </source>
</evidence>